<evidence type="ECO:0000313" key="1">
    <source>
        <dbReference type="EMBL" id="EEC15029.1"/>
    </source>
</evidence>
<evidence type="ECO:0000313" key="3">
    <source>
        <dbReference type="Proteomes" id="UP000001555"/>
    </source>
</evidence>
<dbReference type="VEuPathDB" id="VectorBase:ISCW011220"/>
<reference evidence="1 3" key="1">
    <citation type="submission" date="2008-03" db="EMBL/GenBank/DDBJ databases">
        <title>Annotation of Ixodes scapularis.</title>
        <authorList>
            <consortium name="Ixodes scapularis Genome Project Consortium"/>
            <person name="Caler E."/>
            <person name="Hannick L.I."/>
            <person name="Bidwell S."/>
            <person name="Joardar V."/>
            <person name="Thiagarajan M."/>
            <person name="Amedeo P."/>
            <person name="Galinsky K.J."/>
            <person name="Schobel S."/>
            <person name="Inman J."/>
            <person name="Hostetler J."/>
            <person name="Miller J."/>
            <person name="Hammond M."/>
            <person name="Megy K."/>
            <person name="Lawson D."/>
            <person name="Kodira C."/>
            <person name="Sutton G."/>
            <person name="Meyer J."/>
            <person name="Hill C.A."/>
            <person name="Birren B."/>
            <person name="Nene V."/>
            <person name="Collins F."/>
            <person name="Alarcon-Chaidez F."/>
            <person name="Wikel S."/>
            <person name="Strausberg R."/>
        </authorList>
    </citation>
    <scope>NUCLEOTIDE SEQUENCE [LARGE SCALE GENOMIC DNA]</scope>
    <source>
        <strain evidence="3">Wikel</strain>
        <strain evidence="1">Wikel colony</strain>
    </source>
</reference>
<sequence length="86" mass="8855">MAPATFAACPGAAAVPKAGILGGPDLHVEAGPTLNLTCTTSEGAEASTFFFSYHQRRLVDLERGNRVLVAKGRDGSAVSRLLLSAV</sequence>
<reference evidence="2" key="2">
    <citation type="submission" date="2020-05" db="UniProtKB">
        <authorList>
            <consortium name="EnsemblMetazoa"/>
        </authorList>
    </citation>
    <scope>IDENTIFICATION</scope>
    <source>
        <strain evidence="2">wikel</strain>
    </source>
</reference>
<dbReference type="Proteomes" id="UP000001555">
    <property type="component" value="Unassembled WGS sequence"/>
</dbReference>
<dbReference type="HOGENOM" id="CLU_2500430_0_0_1"/>
<keyword evidence="3" id="KW-1185">Reference proteome</keyword>
<dbReference type="VEuPathDB" id="VectorBase:ISCI011220"/>
<dbReference type="AlphaFoldDB" id="B7Q857"/>
<gene>
    <name evidence="1" type="ORF">IscW_ISCW011220</name>
</gene>
<protein>
    <submittedName>
        <fullName evidence="1 2">Uncharacterized protein</fullName>
    </submittedName>
</protein>
<accession>B7Q857</accession>
<dbReference type="InParanoid" id="B7Q857"/>
<proteinExistence type="predicted"/>
<name>B7Q857_IXOSC</name>
<dbReference type="PaxDb" id="6945-B7Q857"/>
<dbReference type="EnsemblMetazoa" id="ISCW011220-RA">
    <property type="protein sequence ID" value="ISCW011220-PA"/>
    <property type="gene ID" value="ISCW011220"/>
</dbReference>
<evidence type="ECO:0000313" key="2">
    <source>
        <dbReference type="EnsemblMetazoa" id="ISCW011220-PA"/>
    </source>
</evidence>
<dbReference type="EMBL" id="DS880736">
    <property type="protein sequence ID" value="EEC15029.1"/>
    <property type="molecule type" value="Genomic_DNA"/>
</dbReference>
<dbReference type="EMBL" id="ABJB010456223">
    <property type="status" value="NOT_ANNOTATED_CDS"/>
    <property type="molecule type" value="Genomic_DNA"/>
</dbReference>
<dbReference type="EMBL" id="ABJB010221474">
    <property type="status" value="NOT_ANNOTATED_CDS"/>
    <property type="molecule type" value="Genomic_DNA"/>
</dbReference>
<dbReference type="EMBL" id="ABJB010276730">
    <property type="status" value="NOT_ANNOTATED_CDS"/>
    <property type="molecule type" value="Genomic_DNA"/>
</dbReference>
<organism>
    <name type="scientific">Ixodes scapularis</name>
    <name type="common">Black-legged tick</name>
    <name type="synonym">Deer tick</name>
    <dbReference type="NCBI Taxonomy" id="6945"/>
    <lineage>
        <taxon>Eukaryota</taxon>
        <taxon>Metazoa</taxon>
        <taxon>Ecdysozoa</taxon>
        <taxon>Arthropoda</taxon>
        <taxon>Chelicerata</taxon>
        <taxon>Arachnida</taxon>
        <taxon>Acari</taxon>
        <taxon>Parasitiformes</taxon>
        <taxon>Ixodida</taxon>
        <taxon>Ixodoidea</taxon>
        <taxon>Ixodidae</taxon>
        <taxon>Ixodinae</taxon>
        <taxon>Ixodes</taxon>
    </lineage>
</organism>
<dbReference type="EMBL" id="ABJB010334911">
    <property type="status" value="NOT_ANNOTATED_CDS"/>
    <property type="molecule type" value="Genomic_DNA"/>
</dbReference>